<dbReference type="Proteomes" id="UP000005713">
    <property type="component" value="Unassembled WGS sequence"/>
</dbReference>
<proteinExistence type="predicted"/>
<dbReference type="eggNOG" id="COG5281">
    <property type="taxonomic scope" value="Bacteria"/>
</dbReference>
<feature type="coiled-coil region" evidence="1">
    <location>
        <begin position="202"/>
        <end position="264"/>
    </location>
</feature>
<gene>
    <name evidence="3" type="ORF">SSE37_04875</name>
</gene>
<keyword evidence="1" id="KW-0175">Coiled coil</keyword>
<dbReference type="OrthoDB" id="5461326at2"/>
<evidence type="ECO:0008006" key="5">
    <source>
        <dbReference type="Google" id="ProtNLM"/>
    </source>
</evidence>
<dbReference type="RefSeq" id="WP_005857921.1">
    <property type="nucleotide sequence ID" value="NZ_AAYA01000004.1"/>
</dbReference>
<protein>
    <recommendedName>
        <fullName evidence="5">Bacteriophage tail tape measure N-terminal domain-containing protein</fullName>
    </recommendedName>
</protein>
<evidence type="ECO:0000313" key="4">
    <source>
        <dbReference type="Proteomes" id="UP000005713"/>
    </source>
</evidence>
<reference evidence="3 4" key="1">
    <citation type="submission" date="2006-06" db="EMBL/GenBank/DDBJ databases">
        <authorList>
            <person name="Moran M.A."/>
            <person name="Ferriera S."/>
            <person name="Johnson J."/>
            <person name="Kravitz S."/>
            <person name="Beeson K."/>
            <person name="Sutton G."/>
            <person name="Rogers Y.-H."/>
            <person name="Friedman R."/>
            <person name="Frazier M."/>
            <person name="Venter J.C."/>
        </authorList>
    </citation>
    <scope>NUCLEOTIDE SEQUENCE [LARGE SCALE GENOMIC DNA]</scope>
    <source>
        <strain evidence="3 4">E-37</strain>
    </source>
</reference>
<keyword evidence="4" id="KW-1185">Reference proteome</keyword>
<evidence type="ECO:0000256" key="2">
    <source>
        <dbReference type="SAM" id="MobiDB-lite"/>
    </source>
</evidence>
<dbReference type="EMBL" id="AAYA01000004">
    <property type="protein sequence ID" value="EBA08951.1"/>
    <property type="molecule type" value="Genomic_DNA"/>
</dbReference>
<sequence>MTQRKVTYRAELEGGARVKSEFRGIGQAGKEAHERIDTSSKSAARSAEVFERRIRAEERSFRALKASVDPAYAAQIRYAGAEAQVARAVALGVVSKREAAQVLKQMEVRTRATASAMELMDSATVRSHHGLRNALLQVNQIGQQATATGNLMGAVAIQLPDILAGFGGIAPLVIGAAAGLATAFLPNLMKSGDAAKDLKIRLQEAYGAARTALEEAAEAQRRYNAAILLSKTNQDIVTPSILRSLSLEARAREALARLEEAKLERQRRDVEASLAADRAALDTQLADALLQVERIAELRAEAMNQPAGDLGSQATYTALERDRLAVVRQVLGANEDLVLSIREQQAQLDLVNAQLSRGGDEAVDLVDALLEASKNGETLGKTDVGAGIRSAVDESIALVRNLGMGLDLARGIASWGPQGMPGTAPPQGGRGGDPRAMGGSFYDWQTRDAAQFLENWTPPKAARAARGGRGQSAALKEQNRLMQEAARMTEANQTALERYNAEVARANMLREKGLIGSVTHNRELARLKVNLDKATEAQRQLMGIAQPVKDALVNALMGQKNAADQLRVALKRAAIEYALFGTGGFARKGSGFKGLLGNVVSSVFSFDGGGYTPPGPRSGGLDGKGGFMAVMHPNERVDDLTRPGAGQGGGGRVEVAVRMDGSGALVPVIERVSGNVTARMLGAGMQSLQRGFSGQLDAVQARGTS</sequence>
<name>A3K205_SAGS3</name>
<accession>A3K205</accession>
<organism evidence="3 4">
    <name type="scientific">Sagittula stellata (strain ATCC 700073 / DSM 11524 / E-37)</name>
    <dbReference type="NCBI Taxonomy" id="388399"/>
    <lineage>
        <taxon>Bacteria</taxon>
        <taxon>Pseudomonadati</taxon>
        <taxon>Pseudomonadota</taxon>
        <taxon>Alphaproteobacteria</taxon>
        <taxon>Rhodobacterales</taxon>
        <taxon>Roseobacteraceae</taxon>
        <taxon>Sagittula</taxon>
    </lineage>
</organism>
<dbReference type="AlphaFoldDB" id="A3K205"/>
<evidence type="ECO:0000256" key="1">
    <source>
        <dbReference type="SAM" id="Coils"/>
    </source>
</evidence>
<comment type="caution">
    <text evidence="3">The sequence shown here is derived from an EMBL/GenBank/DDBJ whole genome shotgun (WGS) entry which is preliminary data.</text>
</comment>
<feature type="region of interest" description="Disordered" evidence="2">
    <location>
        <begin position="417"/>
        <end position="436"/>
    </location>
</feature>
<evidence type="ECO:0000313" key="3">
    <source>
        <dbReference type="EMBL" id="EBA08951.1"/>
    </source>
</evidence>